<dbReference type="AlphaFoldDB" id="A0A183KDP5"/>
<protein>
    <submittedName>
        <fullName evidence="3">Secreted protein</fullName>
    </submittedName>
</protein>
<gene>
    <name evidence="1" type="ORF">SCUD_LOCUS13137</name>
</gene>
<sequence length="51" mass="5615">MTVSRFFTVCTRSILYASGSSRHPASSCRSRPAFELLSHCKIVAAHRSSSK</sequence>
<dbReference type="WBParaSite" id="SCUD_0001314001-mRNA-1">
    <property type="protein sequence ID" value="SCUD_0001314001-mRNA-1"/>
    <property type="gene ID" value="SCUD_0001314001"/>
</dbReference>
<name>A0A183KDP5_9TREM</name>
<reference evidence="3" key="1">
    <citation type="submission" date="2016-06" db="UniProtKB">
        <authorList>
            <consortium name="WormBaseParasite"/>
        </authorList>
    </citation>
    <scope>IDENTIFICATION</scope>
</reference>
<dbReference type="EMBL" id="UZAK01035637">
    <property type="protein sequence ID" value="VDP51452.1"/>
    <property type="molecule type" value="Genomic_DNA"/>
</dbReference>
<reference evidence="1 2" key="2">
    <citation type="submission" date="2018-11" db="EMBL/GenBank/DDBJ databases">
        <authorList>
            <consortium name="Pathogen Informatics"/>
        </authorList>
    </citation>
    <scope>NUCLEOTIDE SEQUENCE [LARGE SCALE GENOMIC DNA]</scope>
    <source>
        <strain evidence="1">Dakar</strain>
        <strain evidence="2">Dakar, Senegal</strain>
    </source>
</reference>
<organism evidence="3">
    <name type="scientific">Schistosoma curassoni</name>
    <dbReference type="NCBI Taxonomy" id="6186"/>
    <lineage>
        <taxon>Eukaryota</taxon>
        <taxon>Metazoa</taxon>
        <taxon>Spiralia</taxon>
        <taxon>Lophotrochozoa</taxon>
        <taxon>Platyhelminthes</taxon>
        <taxon>Trematoda</taxon>
        <taxon>Digenea</taxon>
        <taxon>Strigeidida</taxon>
        <taxon>Schistosomatoidea</taxon>
        <taxon>Schistosomatidae</taxon>
        <taxon>Schistosoma</taxon>
    </lineage>
</organism>
<accession>A0A183KDP5</accession>
<proteinExistence type="predicted"/>
<evidence type="ECO:0000313" key="2">
    <source>
        <dbReference type="Proteomes" id="UP000279833"/>
    </source>
</evidence>
<dbReference type="Proteomes" id="UP000279833">
    <property type="component" value="Unassembled WGS sequence"/>
</dbReference>
<evidence type="ECO:0000313" key="3">
    <source>
        <dbReference type="WBParaSite" id="SCUD_0001314001-mRNA-1"/>
    </source>
</evidence>
<keyword evidence="2" id="KW-1185">Reference proteome</keyword>
<evidence type="ECO:0000313" key="1">
    <source>
        <dbReference type="EMBL" id="VDP51452.1"/>
    </source>
</evidence>